<dbReference type="SUPFAM" id="SSF54593">
    <property type="entry name" value="Glyoxalase/Bleomycin resistance protein/Dihydroxybiphenyl dioxygenase"/>
    <property type="match status" value="1"/>
</dbReference>
<dbReference type="Pfam" id="PF00903">
    <property type="entry name" value="Glyoxalase"/>
    <property type="match status" value="1"/>
</dbReference>
<keyword evidence="3" id="KW-1185">Reference proteome</keyword>
<dbReference type="Proteomes" id="UP001499882">
    <property type="component" value="Unassembled WGS sequence"/>
</dbReference>
<comment type="caution">
    <text evidence="2">The sequence shown here is derived from an EMBL/GenBank/DDBJ whole genome shotgun (WGS) entry which is preliminary data.</text>
</comment>
<dbReference type="InterPro" id="IPR004360">
    <property type="entry name" value="Glyas_Fos-R_dOase_dom"/>
</dbReference>
<dbReference type="Gene3D" id="3.10.180.10">
    <property type="entry name" value="2,3-Dihydroxybiphenyl 1,2-Dioxygenase, domain 1"/>
    <property type="match status" value="1"/>
</dbReference>
<gene>
    <name evidence="2" type="ORF">GCM10023350_20270</name>
</gene>
<dbReference type="InterPro" id="IPR037523">
    <property type="entry name" value="VOC_core"/>
</dbReference>
<reference evidence="3" key="1">
    <citation type="journal article" date="2019" name="Int. J. Syst. Evol. Microbiol.">
        <title>The Global Catalogue of Microorganisms (GCM) 10K type strain sequencing project: providing services to taxonomists for standard genome sequencing and annotation.</title>
        <authorList>
            <consortium name="The Broad Institute Genomics Platform"/>
            <consortium name="The Broad Institute Genome Sequencing Center for Infectious Disease"/>
            <person name="Wu L."/>
            <person name="Ma J."/>
        </authorList>
    </citation>
    <scope>NUCLEOTIDE SEQUENCE [LARGE SCALE GENOMIC DNA]</scope>
    <source>
        <strain evidence="3">JCM 18532</strain>
    </source>
</reference>
<dbReference type="InterPro" id="IPR029068">
    <property type="entry name" value="Glyas_Bleomycin-R_OHBP_Dase"/>
</dbReference>
<evidence type="ECO:0000313" key="2">
    <source>
        <dbReference type="EMBL" id="GAA4736364.1"/>
    </source>
</evidence>
<dbReference type="PROSITE" id="PS51819">
    <property type="entry name" value="VOC"/>
    <property type="match status" value="1"/>
</dbReference>
<sequence length="128" mass="13816">MSISDSPVSVMLPISEPDRAQQFYGERLGLAYDGRHGSDEVMYQLAGGARLVLRILPDAHPSPNTAMSFEVQDVAAEIAVLEGRGVVFEDYDSPGFTSVGHIVEGDGMRAAWFHDPDGNVLCLHQVTG</sequence>
<feature type="domain" description="VOC" evidence="1">
    <location>
        <begin position="6"/>
        <end position="126"/>
    </location>
</feature>
<organism evidence="2 3">
    <name type="scientific">Nocardioides endophyticus</name>
    <dbReference type="NCBI Taxonomy" id="1353775"/>
    <lineage>
        <taxon>Bacteria</taxon>
        <taxon>Bacillati</taxon>
        <taxon>Actinomycetota</taxon>
        <taxon>Actinomycetes</taxon>
        <taxon>Propionibacteriales</taxon>
        <taxon>Nocardioidaceae</taxon>
        <taxon>Nocardioides</taxon>
    </lineage>
</organism>
<name>A0ABP8YPS9_9ACTN</name>
<dbReference type="EMBL" id="BAABKN010000013">
    <property type="protein sequence ID" value="GAA4736364.1"/>
    <property type="molecule type" value="Genomic_DNA"/>
</dbReference>
<protein>
    <submittedName>
        <fullName evidence="2">Glyoxalase/bleomycin resistance/dioxygenase family protein</fullName>
    </submittedName>
</protein>
<evidence type="ECO:0000313" key="3">
    <source>
        <dbReference type="Proteomes" id="UP001499882"/>
    </source>
</evidence>
<dbReference type="RefSeq" id="WP_345526647.1">
    <property type="nucleotide sequence ID" value="NZ_BAABKN010000013.1"/>
</dbReference>
<evidence type="ECO:0000259" key="1">
    <source>
        <dbReference type="PROSITE" id="PS51819"/>
    </source>
</evidence>
<accession>A0ABP8YPS9</accession>
<proteinExistence type="predicted"/>